<dbReference type="EMBL" id="CAXLJM020000068">
    <property type="protein sequence ID" value="CAL8124009.1"/>
    <property type="molecule type" value="Genomic_DNA"/>
</dbReference>
<name>A0ABP1RE25_9HEXA</name>
<gene>
    <name evidence="1" type="ORF">ODALV1_LOCUS20418</name>
</gene>
<keyword evidence="2" id="KW-1185">Reference proteome</keyword>
<accession>A0ABP1RE25</accession>
<evidence type="ECO:0000313" key="2">
    <source>
        <dbReference type="Proteomes" id="UP001642540"/>
    </source>
</evidence>
<dbReference type="InterPro" id="IPR002110">
    <property type="entry name" value="Ankyrin_rpt"/>
</dbReference>
<dbReference type="Gene3D" id="1.25.40.20">
    <property type="entry name" value="Ankyrin repeat-containing domain"/>
    <property type="match status" value="1"/>
</dbReference>
<reference evidence="1 2" key="1">
    <citation type="submission" date="2024-08" db="EMBL/GenBank/DDBJ databases">
        <authorList>
            <person name="Cucini C."/>
            <person name="Frati F."/>
        </authorList>
    </citation>
    <scope>NUCLEOTIDE SEQUENCE [LARGE SCALE GENOMIC DNA]</scope>
</reference>
<comment type="caution">
    <text evidence="1">The sequence shown here is derived from an EMBL/GenBank/DDBJ whole genome shotgun (WGS) entry which is preliminary data.</text>
</comment>
<dbReference type="Pfam" id="PF12796">
    <property type="entry name" value="Ank_2"/>
    <property type="match status" value="1"/>
</dbReference>
<dbReference type="InterPro" id="IPR036770">
    <property type="entry name" value="Ankyrin_rpt-contain_sf"/>
</dbReference>
<evidence type="ECO:0000313" key="1">
    <source>
        <dbReference type="EMBL" id="CAL8124009.1"/>
    </source>
</evidence>
<dbReference type="Proteomes" id="UP001642540">
    <property type="component" value="Unassembled WGS sequence"/>
</dbReference>
<organism evidence="1 2">
    <name type="scientific">Orchesella dallaii</name>
    <dbReference type="NCBI Taxonomy" id="48710"/>
    <lineage>
        <taxon>Eukaryota</taxon>
        <taxon>Metazoa</taxon>
        <taxon>Ecdysozoa</taxon>
        <taxon>Arthropoda</taxon>
        <taxon>Hexapoda</taxon>
        <taxon>Collembola</taxon>
        <taxon>Entomobryomorpha</taxon>
        <taxon>Entomobryoidea</taxon>
        <taxon>Orchesellidae</taxon>
        <taxon>Orchesellinae</taxon>
        <taxon>Orchesella</taxon>
    </lineage>
</organism>
<proteinExistence type="predicted"/>
<protein>
    <submittedName>
        <fullName evidence="1">Uncharacterized protein</fullName>
    </submittedName>
</protein>
<sequence>MKGGKVNALSRGGTSPFMFPFRRARGIQDLKVLKVLEDSGAKITKNMCNEVILRLFERKQDSFLEDWKSSEKDKLLLFQFLKERGGNFHFRLRNGETLLHLACEKGWDHVVKWLVEDCRLDVNAKDNQETLPIHCLYNPTCNIARYLVENGSICLPHTEARTDSFLSLQTELEF</sequence>
<dbReference type="SUPFAM" id="SSF48403">
    <property type="entry name" value="Ankyrin repeat"/>
    <property type="match status" value="1"/>
</dbReference>